<accession>A0A5C5U124</accession>
<dbReference type="EMBL" id="VOHE01000003">
    <property type="protein sequence ID" value="TWT19657.1"/>
    <property type="molecule type" value="Genomic_DNA"/>
</dbReference>
<organism evidence="2 3">
    <name type="scientific">Luteimonas wenzhouensis</name>
    <dbReference type="NCBI Taxonomy" id="2599615"/>
    <lineage>
        <taxon>Bacteria</taxon>
        <taxon>Pseudomonadati</taxon>
        <taxon>Pseudomonadota</taxon>
        <taxon>Gammaproteobacteria</taxon>
        <taxon>Lysobacterales</taxon>
        <taxon>Lysobacteraceae</taxon>
        <taxon>Luteimonas</taxon>
    </lineage>
</organism>
<dbReference type="AlphaFoldDB" id="A0A5C5U124"/>
<evidence type="ECO:0008006" key="4">
    <source>
        <dbReference type="Google" id="ProtNLM"/>
    </source>
</evidence>
<dbReference type="OrthoDB" id="6027991at2"/>
<protein>
    <recommendedName>
        <fullName evidence="4">Protein sip-5</fullName>
    </recommendedName>
</protein>
<evidence type="ECO:0000313" key="2">
    <source>
        <dbReference type="EMBL" id="TWT19657.1"/>
    </source>
</evidence>
<proteinExistence type="predicted"/>
<feature type="region of interest" description="Disordered" evidence="1">
    <location>
        <begin position="99"/>
        <end position="170"/>
    </location>
</feature>
<dbReference type="Proteomes" id="UP000315949">
    <property type="component" value="Unassembled WGS sequence"/>
</dbReference>
<dbReference type="RefSeq" id="WP_146312261.1">
    <property type="nucleotide sequence ID" value="NZ_VOHE01000003.1"/>
</dbReference>
<evidence type="ECO:0000256" key="1">
    <source>
        <dbReference type="SAM" id="MobiDB-lite"/>
    </source>
</evidence>
<comment type="caution">
    <text evidence="2">The sequence shown here is derived from an EMBL/GenBank/DDBJ whole genome shotgun (WGS) entry which is preliminary data.</text>
</comment>
<gene>
    <name evidence="2" type="ORF">FQY79_07385</name>
</gene>
<name>A0A5C5U124_9GAMM</name>
<feature type="compositionally biased region" description="Low complexity" evidence="1">
    <location>
        <begin position="99"/>
        <end position="139"/>
    </location>
</feature>
<evidence type="ECO:0000313" key="3">
    <source>
        <dbReference type="Proteomes" id="UP000315949"/>
    </source>
</evidence>
<sequence>MRFEQLREEVARAERRVETRLLRAKTNWRVLGTTWREAWTPGRILVVGLVGGLLVGRARPLDKLGGLDAPGGLPLARWVQLATSLSGLVTALRARHAAESAQAAADDAGAVAEEAADTVEQAAGPEAAMGQGEAAAGPALRPASDARRRPEPPWVGEPRAAEAATELSER</sequence>
<keyword evidence="3" id="KW-1185">Reference proteome</keyword>
<reference evidence="2 3" key="1">
    <citation type="submission" date="2019-07" db="EMBL/GenBank/DDBJ databases">
        <title>Luteimonas sp. YD-1 nov., isolated from acidic soil.</title>
        <authorList>
            <person name="Zhou J."/>
        </authorList>
    </citation>
    <scope>NUCLEOTIDE SEQUENCE [LARGE SCALE GENOMIC DNA]</scope>
    <source>
        <strain evidence="2 3">YD-1</strain>
    </source>
</reference>